<dbReference type="Proteomes" id="UP001151760">
    <property type="component" value="Unassembled WGS sequence"/>
</dbReference>
<reference evidence="2" key="1">
    <citation type="journal article" date="2022" name="Int. J. Mol. Sci.">
        <title>Draft Genome of Tanacetum Coccineum: Genomic Comparison of Closely Related Tanacetum-Family Plants.</title>
        <authorList>
            <person name="Yamashiro T."/>
            <person name="Shiraishi A."/>
            <person name="Nakayama K."/>
            <person name="Satake H."/>
        </authorList>
    </citation>
    <scope>NUCLEOTIDE SEQUENCE</scope>
</reference>
<accession>A0ABQ5DP40</accession>
<feature type="compositionally biased region" description="Low complexity" evidence="1">
    <location>
        <begin position="104"/>
        <end position="116"/>
    </location>
</feature>
<feature type="compositionally biased region" description="Basic residues" evidence="1">
    <location>
        <begin position="79"/>
        <end position="88"/>
    </location>
</feature>
<sequence>MAPGRCLTVRQNPLVNRSTNRNNVDINSGIDTQMLNQLIATRVAKALAAAAVTHAASTQVNSLKQKSLLLFKGMDKSKITRKQSRTSKHGHENQKSTKPKPRMSSPSQSPIQSPLSTHNKPQGPVLQ</sequence>
<evidence type="ECO:0000313" key="3">
    <source>
        <dbReference type="Proteomes" id="UP001151760"/>
    </source>
</evidence>
<proteinExistence type="predicted"/>
<organism evidence="2 3">
    <name type="scientific">Tanacetum coccineum</name>
    <dbReference type="NCBI Taxonomy" id="301880"/>
    <lineage>
        <taxon>Eukaryota</taxon>
        <taxon>Viridiplantae</taxon>
        <taxon>Streptophyta</taxon>
        <taxon>Embryophyta</taxon>
        <taxon>Tracheophyta</taxon>
        <taxon>Spermatophyta</taxon>
        <taxon>Magnoliopsida</taxon>
        <taxon>eudicotyledons</taxon>
        <taxon>Gunneridae</taxon>
        <taxon>Pentapetalae</taxon>
        <taxon>asterids</taxon>
        <taxon>campanulids</taxon>
        <taxon>Asterales</taxon>
        <taxon>Asteraceae</taxon>
        <taxon>Asteroideae</taxon>
        <taxon>Anthemideae</taxon>
        <taxon>Anthemidinae</taxon>
        <taxon>Tanacetum</taxon>
    </lineage>
</organism>
<name>A0ABQ5DP40_9ASTR</name>
<dbReference type="EMBL" id="BQNB010015504">
    <property type="protein sequence ID" value="GJT40789.1"/>
    <property type="molecule type" value="Genomic_DNA"/>
</dbReference>
<comment type="caution">
    <text evidence="2">The sequence shown here is derived from an EMBL/GenBank/DDBJ whole genome shotgun (WGS) entry which is preliminary data.</text>
</comment>
<keyword evidence="3" id="KW-1185">Reference proteome</keyword>
<evidence type="ECO:0000313" key="2">
    <source>
        <dbReference type="EMBL" id="GJT40789.1"/>
    </source>
</evidence>
<reference evidence="2" key="2">
    <citation type="submission" date="2022-01" db="EMBL/GenBank/DDBJ databases">
        <authorList>
            <person name="Yamashiro T."/>
            <person name="Shiraishi A."/>
            <person name="Satake H."/>
            <person name="Nakayama K."/>
        </authorList>
    </citation>
    <scope>NUCLEOTIDE SEQUENCE</scope>
</reference>
<gene>
    <name evidence="2" type="ORF">Tco_0940654</name>
</gene>
<evidence type="ECO:0000256" key="1">
    <source>
        <dbReference type="SAM" id="MobiDB-lite"/>
    </source>
</evidence>
<protein>
    <submittedName>
        <fullName evidence="2">Uncharacterized protein</fullName>
    </submittedName>
</protein>
<feature type="region of interest" description="Disordered" evidence="1">
    <location>
        <begin position="71"/>
        <end position="127"/>
    </location>
</feature>